<proteinExistence type="predicted"/>
<dbReference type="PANTHER" id="PTHR30083">
    <property type="entry name" value="TRANSCRIPTIONAL REGULATOR-RELATED"/>
    <property type="match status" value="1"/>
</dbReference>
<reference evidence="2" key="1">
    <citation type="submission" date="2019-11" db="EMBL/GenBank/DDBJ databases">
        <authorList>
            <person name="Feng L."/>
        </authorList>
    </citation>
    <scope>NUCLEOTIDE SEQUENCE</scope>
    <source>
        <strain evidence="2">ECasseliflavusLFYP2</strain>
    </source>
</reference>
<name>A0A6N3CB58_ENTCA</name>
<dbReference type="InterPro" id="IPR002500">
    <property type="entry name" value="PAPS_reduct_dom"/>
</dbReference>
<gene>
    <name evidence="2" type="ORF">ECLFYP2_02534</name>
</gene>
<dbReference type="Gene3D" id="3.40.50.620">
    <property type="entry name" value="HUPs"/>
    <property type="match status" value="1"/>
</dbReference>
<dbReference type="InterPro" id="IPR014729">
    <property type="entry name" value="Rossmann-like_a/b/a_fold"/>
</dbReference>
<evidence type="ECO:0000313" key="2">
    <source>
        <dbReference type="EMBL" id="VYU13205.1"/>
    </source>
</evidence>
<feature type="domain" description="Phosphoadenosine phosphosulphate reductase" evidence="1">
    <location>
        <begin position="27"/>
        <end position="239"/>
    </location>
</feature>
<dbReference type="InterPro" id="IPR021845">
    <property type="entry name" value="DUF3440"/>
</dbReference>
<dbReference type="Pfam" id="PF11922">
    <property type="entry name" value="DUF3440"/>
    <property type="match status" value="1"/>
</dbReference>
<dbReference type="EMBL" id="CACRTX010000008">
    <property type="protein sequence ID" value="VYU13205.1"/>
    <property type="molecule type" value="Genomic_DNA"/>
</dbReference>
<organism evidence="2">
    <name type="scientific">Enterococcus casseliflavus</name>
    <name type="common">Enterococcus flavescens</name>
    <dbReference type="NCBI Taxonomy" id="37734"/>
    <lineage>
        <taxon>Bacteria</taxon>
        <taxon>Bacillati</taxon>
        <taxon>Bacillota</taxon>
        <taxon>Bacilli</taxon>
        <taxon>Lactobacillales</taxon>
        <taxon>Enterococcaceae</taxon>
        <taxon>Enterococcus</taxon>
    </lineage>
</organism>
<dbReference type="GO" id="GO:0003824">
    <property type="term" value="F:catalytic activity"/>
    <property type="evidence" value="ECO:0007669"/>
    <property type="project" value="InterPro"/>
</dbReference>
<evidence type="ECO:0000259" key="1">
    <source>
        <dbReference type="Pfam" id="PF01507"/>
    </source>
</evidence>
<accession>A0A6N3CB58</accession>
<protein>
    <recommendedName>
        <fullName evidence="1">Phosphoadenosine phosphosulphate reductase domain-containing protein</fullName>
    </recommendedName>
</protein>
<dbReference type="Pfam" id="PF01507">
    <property type="entry name" value="PAPS_reduct"/>
    <property type="match status" value="1"/>
</dbReference>
<dbReference type="PANTHER" id="PTHR30083:SF0">
    <property type="entry name" value="3'-PHOSPHOADENOSINE 5'-PHOSPHOSULFATE SULFOTRANSFERASE (PAPS REDUCTASE)_FAD SYNTHETASE"/>
    <property type="match status" value="1"/>
</dbReference>
<dbReference type="RefSeq" id="WP_421758090.1">
    <property type="nucleotide sequence ID" value="NZ_CACRTX010000008.1"/>
</dbReference>
<sequence>MKKYCKENVLDAAMTRLEYIFDTFPHVYFSFSGGKDSGAMIQLADQVAQKKKKTFDLLILDIEANYDATRTFMEKIKALSSINQTFHFCLPFYEDNNTSVFQPQWLMWDEQEREKWVQPMPKEAISLADLDESLMEIYQSANMNPDKFLRNFAHWYASYHQFEPVACGVGIRTQESLYRYRSITSPKYNFRKQCWIKRQVADSMVVNFYPIYDWKTEDVWGAYAHFDWPINGFYEKLYDHGVPIHQMRICQPYGMQQRKGLYQYALVEPETWERVVNRVSGANFGRLYAQTGLLAHYNTRKPSHMTWQEYAVFLLESIGLYSKKLQDHYYRKITILIDHYREKHGIEVEDIPDVTKRKDWLKNEVLWHDWKGIARALEKNDFSLSTRQYSLTKKDESELYELAVDFGAALGIEHLPKYQLKKLNAKYEYLTKKIT</sequence>
<dbReference type="SUPFAM" id="SSF52402">
    <property type="entry name" value="Adenine nucleotide alpha hydrolases-like"/>
    <property type="match status" value="1"/>
</dbReference>
<dbReference type="GO" id="GO:0071453">
    <property type="term" value="P:cellular response to oxygen levels"/>
    <property type="evidence" value="ECO:0007669"/>
    <property type="project" value="TreeGrafter"/>
</dbReference>
<dbReference type="AlphaFoldDB" id="A0A6N3CB58"/>